<dbReference type="Proteomes" id="UP001148737">
    <property type="component" value="Unassembled WGS sequence"/>
</dbReference>
<name>A0ACC1QVP2_9HYPO</name>
<reference evidence="1" key="1">
    <citation type="submission" date="2022-07" db="EMBL/GenBank/DDBJ databases">
        <title>Genome Sequence of Lecanicillium saksenae.</title>
        <authorList>
            <person name="Buettner E."/>
        </authorList>
    </citation>
    <scope>NUCLEOTIDE SEQUENCE</scope>
    <source>
        <strain evidence="1">VT-O1</strain>
    </source>
</reference>
<sequence>MTASQEGLQDGAFGPIPAMEEHKNELWKLVHSHSRLQKAGYILWPLGQADLDKKKRCGRCTKVIRKGHEKQKSRAQSVKLAPTIAQRIAAEAYQRSGKESGQVGVQSHARSVSLQSNGGADVADMMHDMTLKKDGKDDKETGPPMNCKFHPGRVQSRVIAGMDMLR</sequence>
<proteinExistence type="predicted"/>
<dbReference type="EMBL" id="JANAKD010000486">
    <property type="protein sequence ID" value="KAJ3493441.1"/>
    <property type="molecule type" value="Genomic_DNA"/>
</dbReference>
<organism evidence="1 2">
    <name type="scientific">Lecanicillium saksenae</name>
    <dbReference type="NCBI Taxonomy" id="468837"/>
    <lineage>
        <taxon>Eukaryota</taxon>
        <taxon>Fungi</taxon>
        <taxon>Dikarya</taxon>
        <taxon>Ascomycota</taxon>
        <taxon>Pezizomycotina</taxon>
        <taxon>Sordariomycetes</taxon>
        <taxon>Hypocreomycetidae</taxon>
        <taxon>Hypocreales</taxon>
        <taxon>Cordycipitaceae</taxon>
        <taxon>Lecanicillium</taxon>
    </lineage>
</organism>
<evidence type="ECO:0000313" key="2">
    <source>
        <dbReference type="Proteomes" id="UP001148737"/>
    </source>
</evidence>
<gene>
    <name evidence="1" type="ORF">NLG97_g4727</name>
</gene>
<comment type="caution">
    <text evidence="1">The sequence shown here is derived from an EMBL/GenBank/DDBJ whole genome shotgun (WGS) entry which is preliminary data.</text>
</comment>
<accession>A0ACC1QVP2</accession>
<protein>
    <submittedName>
        <fullName evidence="1">Uncharacterized protein</fullName>
    </submittedName>
</protein>
<evidence type="ECO:0000313" key="1">
    <source>
        <dbReference type="EMBL" id="KAJ3493441.1"/>
    </source>
</evidence>
<keyword evidence="2" id="KW-1185">Reference proteome</keyword>